<sequence length="181" mass="20360">MLGWQGFIRARIEIATDMPLLPGVACRDANGNEIWVRFLYERLGEICARCGRITHPTSRCTKPRRPGEGVERQAEDSYGPWMRAKELVGKYYQAKKQFPLEEQEDSDVNESTQEQDVSIATEPALIANVRNFRWWTPGLALQGARFPPTHSKHAPRVVPSITTSMQPCPNLAAIDRAVRGG</sequence>
<reference evidence="2" key="2">
    <citation type="journal article" date="2023" name="Plants (Basel)">
        <title>Annotation of the Turnera subulata (Passifloraceae) Draft Genome Reveals the S-Locus Evolved after the Divergence of Turneroideae from Passifloroideae in a Stepwise Manner.</title>
        <authorList>
            <person name="Henning P.M."/>
            <person name="Roalson E.H."/>
            <person name="Mir W."/>
            <person name="McCubbin A.G."/>
            <person name="Shore J.S."/>
        </authorList>
    </citation>
    <scope>NUCLEOTIDE SEQUENCE</scope>
    <source>
        <strain evidence="2">F60SS</strain>
    </source>
</reference>
<organism evidence="2 3">
    <name type="scientific">Turnera subulata</name>
    <dbReference type="NCBI Taxonomy" id="218843"/>
    <lineage>
        <taxon>Eukaryota</taxon>
        <taxon>Viridiplantae</taxon>
        <taxon>Streptophyta</taxon>
        <taxon>Embryophyta</taxon>
        <taxon>Tracheophyta</taxon>
        <taxon>Spermatophyta</taxon>
        <taxon>Magnoliopsida</taxon>
        <taxon>eudicotyledons</taxon>
        <taxon>Gunneridae</taxon>
        <taxon>Pentapetalae</taxon>
        <taxon>rosids</taxon>
        <taxon>fabids</taxon>
        <taxon>Malpighiales</taxon>
        <taxon>Passifloraceae</taxon>
        <taxon>Turnera</taxon>
    </lineage>
</organism>
<evidence type="ECO:0000313" key="3">
    <source>
        <dbReference type="Proteomes" id="UP001141552"/>
    </source>
</evidence>
<protein>
    <recommendedName>
        <fullName evidence="1">Zinc knuckle CX2CX4HX4C domain-containing protein</fullName>
    </recommendedName>
</protein>
<dbReference type="Pfam" id="PF14392">
    <property type="entry name" value="zf-CCHC_4"/>
    <property type="match status" value="1"/>
</dbReference>
<comment type="caution">
    <text evidence="2">The sequence shown here is derived from an EMBL/GenBank/DDBJ whole genome shotgun (WGS) entry which is preliminary data.</text>
</comment>
<keyword evidence="3" id="KW-1185">Reference proteome</keyword>
<dbReference type="AlphaFoldDB" id="A0A9Q0FLU9"/>
<feature type="domain" description="Zinc knuckle CX2CX4HX4C" evidence="1">
    <location>
        <begin position="29"/>
        <end position="62"/>
    </location>
</feature>
<proteinExistence type="predicted"/>
<gene>
    <name evidence="2" type="ORF">Tsubulata_021061</name>
</gene>
<evidence type="ECO:0000259" key="1">
    <source>
        <dbReference type="Pfam" id="PF14392"/>
    </source>
</evidence>
<accession>A0A9Q0FLU9</accession>
<dbReference type="Proteomes" id="UP001141552">
    <property type="component" value="Unassembled WGS sequence"/>
</dbReference>
<name>A0A9Q0FLU9_9ROSI</name>
<dbReference type="EMBL" id="JAKUCV010005030">
    <property type="protein sequence ID" value="KAJ4832985.1"/>
    <property type="molecule type" value="Genomic_DNA"/>
</dbReference>
<dbReference type="OrthoDB" id="1690666at2759"/>
<reference evidence="2" key="1">
    <citation type="submission" date="2022-02" db="EMBL/GenBank/DDBJ databases">
        <authorList>
            <person name="Henning P.M."/>
            <person name="McCubbin A.G."/>
            <person name="Shore J.S."/>
        </authorList>
    </citation>
    <scope>NUCLEOTIDE SEQUENCE</scope>
    <source>
        <strain evidence="2">F60SS</strain>
        <tissue evidence="2">Leaves</tissue>
    </source>
</reference>
<dbReference type="InterPro" id="IPR025836">
    <property type="entry name" value="Zn_knuckle_CX2CX4HX4C"/>
</dbReference>
<evidence type="ECO:0000313" key="2">
    <source>
        <dbReference type="EMBL" id="KAJ4832985.1"/>
    </source>
</evidence>